<dbReference type="GO" id="GO:0006457">
    <property type="term" value="P:protein folding"/>
    <property type="evidence" value="ECO:0007669"/>
    <property type="project" value="TreeGrafter"/>
</dbReference>
<keyword evidence="4" id="KW-0143">Chaperone</keyword>
<organism evidence="9 10">
    <name type="scientific">Sistotremastrum suecicum HHB10207 ss-3</name>
    <dbReference type="NCBI Taxonomy" id="1314776"/>
    <lineage>
        <taxon>Eukaryota</taxon>
        <taxon>Fungi</taxon>
        <taxon>Dikarya</taxon>
        <taxon>Basidiomycota</taxon>
        <taxon>Agaricomycotina</taxon>
        <taxon>Agaricomycetes</taxon>
        <taxon>Sistotremastrales</taxon>
        <taxon>Sistotremastraceae</taxon>
        <taxon>Sistotremastrum</taxon>
    </lineage>
</organism>
<dbReference type="SUPFAM" id="SSF101391">
    <property type="entry name" value="Hsp90 co-chaperone CDC37"/>
    <property type="match status" value="1"/>
</dbReference>
<dbReference type="EMBL" id="KV428391">
    <property type="protein sequence ID" value="KZT32080.1"/>
    <property type="molecule type" value="Genomic_DNA"/>
</dbReference>
<dbReference type="GO" id="GO:0031072">
    <property type="term" value="F:heat shock protein binding"/>
    <property type="evidence" value="ECO:0007669"/>
    <property type="project" value="TreeGrafter"/>
</dbReference>
<dbReference type="GO" id="GO:0050821">
    <property type="term" value="P:protein stabilization"/>
    <property type="evidence" value="ECO:0007669"/>
    <property type="project" value="TreeGrafter"/>
</dbReference>
<feature type="domain" description="Cdc37 C-terminal" evidence="6">
    <location>
        <begin position="372"/>
        <end position="484"/>
    </location>
</feature>
<dbReference type="GO" id="GO:0051087">
    <property type="term" value="F:protein-folding chaperone binding"/>
    <property type="evidence" value="ECO:0007669"/>
    <property type="project" value="TreeGrafter"/>
</dbReference>
<evidence type="ECO:0000313" key="9">
    <source>
        <dbReference type="EMBL" id="KZT32080.1"/>
    </source>
</evidence>
<dbReference type="SMART" id="SM01071">
    <property type="entry name" value="CDC37_N"/>
    <property type="match status" value="1"/>
</dbReference>
<dbReference type="InterPro" id="IPR038189">
    <property type="entry name" value="Cdc37_Hsp90-bd_sf"/>
</dbReference>
<dbReference type="Proteomes" id="UP000076798">
    <property type="component" value="Unassembled WGS sequence"/>
</dbReference>
<dbReference type="OrthoDB" id="440202at2759"/>
<evidence type="ECO:0000256" key="1">
    <source>
        <dbReference type="ARBA" id="ARBA00004496"/>
    </source>
</evidence>
<evidence type="ECO:0000256" key="4">
    <source>
        <dbReference type="ARBA" id="ARBA00023186"/>
    </source>
</evidence>
<dbReference type="InterPro" id="IPR013855">
    <property type="entry name" value="Cdc37_N_dom"/>
</dbReference>
<feature type="domain" description="Cdc37 Hsp90 binding" evidence="7">
    <location>
        <begin position="193"/>
        <end position="357"/>
    </location>
</feature>
<comment type="subcellular location">
    <subcellularLocation>
        <location evidence="1">Cytoplasm</location>
    </subcellularLocation>
</comment>
<evidence type="ECO:0000256" key="5">
    <source>
        <dbReference type="ARBA" id="ARBA00031396"/>
    </source>
</evidence>
<dbReference type="PANTHER" id="PTHR12800">
    <property type="entry name" value="CDC37-RELATED"/>
    <property type="match status" value="1"/>
</dbReference>
<dbReference type="PANTHER" id="PTHR12800:SF4">
    <property type="entry name" value="HSP90 CO-CHAPERONE CDC37"/>
    <property type="match status" value="1"/>
</dbReference>
<evidence type="ECO:0000259" key="6">
    <source>
        <dbReference type="SMART" id="SM01069"/>
    </source>
</evidence>
<protein>
    <recommendedName>
        <fullName evidence="5">Hsp90 chaperone protein kinase-targeting subunit</fullName>
    </recommendedName>
</protein>
<gene>
    <name evidence="9" type="ORF">SISSUDRAFT_1055999</name>
</gene>
<proteinExistence type="inferred from homology"/>
<dbReference type="SMART" id="SM01070">
    <property type="entry name" value="CDC37_M"/>
    <property type="match status" value="1"/>
</dbReference>
<dbReference type="GO" id="GO:0005737">
    <property type="term" value="C:cytoplasm"/>
    <property type="evidence" value="ECO:0007669"/>
    <property type="project" value="UniProtKB-SubCell"/>
</dbReference>
<dbReference type="Pfam" id="PF03234">
    <property type="entry name" value="CDC37_N"/>
    <property type="match status" value="1"/>
</dbReference>
<reference evidence="9 10" key="1">
    <citation type="journal article" date="2016" name="Mol. Biol. Evol.">
        <title>Comparative Genomics of Early-Diverging Mushroom-Forming Fungi Provides Insights into the Origins of Lignocellulose Decay Capabilities.</title>
        <authorList>
            <person name="Nagy L.G."/>
            <person name="Riley R."/>
            <person name="Tritt A."/>
            <person name="Adam C."/>
            <person name="Daum C."/>
            <person name="Floudas D."/>
            <person name="Sun H."/>
            <person name="Yadav J.S."/>
            <person name="Pangilinan J."/>
            <person name="Larsson K.H."/>
            <person name="Matsuura K."/>
            <person name="Barry K."/>
            <person name="Labutti K."/>
            <person name="Kuo R."/>
            <person name="Ohm R.A."/>
            <person name="Bhattacharya S.S."/>
            <person name="Shirouzu T."/>
            <person name="Yoshinaga Y."/>
            <person name="Martin F.M."/>
            <person name="Grigoriev I.V."/>
            <person name="Hibbett D.S."/>
        </authorList>
    </citation>
    <scope>NUCLEOTIDE SEQUENCE [LARGE SCALE GENOMIC DNA]</scope>
    <source>
        <strain evidence="9 10">HHB10207 ss-3</strain>
    </source>
</reference>
<name>A0A165XDA6_9AGAM</name>
<keyword evidence="3" id="KW-0963">Cytoplasm</keyword>
<feature type="domain" description="Cdc37 N-terminal" evidence="8">
    <location>
        <begin position="2"/>
        <end position="182"/>
    </location>
</feature>
<dbReference type="AlphaFoldDB" id="A0A165XDA6"/>
<dbReference type="STRING" id="1314776.A0A165XDA6"/>
<dbReference type="Pfam" id="PF08564">
    <property type="entry name" value="CDC37_C"/>
    <property type="match status" value="1"/>
</dbReference>
<dbReference type="SMART" id="SM01069">
    <property type="entry name" value="CDC37_C"/>
    <property type="match status" value="1"/>
</dbReference>
<evidence type="ECO:0000313" key="10">
    <source>
        <dbReference type="Proteomes" id="UP000076798"/>
    </source>
</evidence>
<dbReference type="InterPro" id="IPR013873">
    <property type="entry name" value="Cdc37_C"/>
</dbReference>
<evidence type="ECO:0000256" key="2">
    <source>
        <dbReference type="ARBA" id="ARBA00006222"/>
    </source>
</evidence>
<accession>A0A165XDA6</accession>
<keyword evidence="10" id="KW-1185">Reference proteome</keyword>
<dbReference type="GO" id="GO:0051082">
    <property type="term" value="F:unfolded protein binding"/>
    <property type="evidence" value="ECO:0007669"/>
    <property type="project" value="TreeGrafter"/>
</dbReference>
<evidence type="ECO:0000259" key="7">
    <source>
        <dbReference type="SMART" id="SM01070"/>
    </source>
</evidence>
<dbReference type="GO" id="GO:0019901">
    <property type="term" value="F:protein kinase binding"/>
    <property type="evidence" value="ECO:0007669"/>
    <property type="project" value="InterPro"/>
</dbReference>
<comment type="similarity">
    <text evidence="2">Belongs to the CDC37 family.</text>
</comment>
<dbReference type="Gene3D" id="1.20.58.610">
    <property type="entry name" value="Cdc37, Hsp90 binding domain"/>
    <property type="match status" value="1"/>
</dbReference>
<dbReference type="InterPro" id="IPR013874">
    <property type="entry name" value="Cdc37_Hsp90-bd"/>
</dbReference>
<dbReference type="InterPro" id="IPR004918">
    <property type="entry name" value="Cdc37"/>
</dbReference>
<dbReference type="Pfam" id="PF08565">
    <property type="entry name" value="CDC37_M"/>
    <property type="match status" value="1"/>
</dbReference>
<evidence type="ECO:0000259" key="8">
    <source>
        <dbReference type="SMART" id="SM01071"/>
    </source>
</evidence>
<sequence>MPLNYSKWDQIELSDDSDIEGHPNVDKSMLIRLKRDAIHQERDKRKQNIARMRAELATHQVLRPRLATFRQDILQKGVPYFSQIVERLQRNPSPQKPTDAEGQPTYDAMTVDVLMQVHEEVKKMQVAQDDRRLPELLADGIQKHLKLMDQFKVRREKELESELKEQAQHITSDDLKDGWDSHHISPASEPTLAKAKANKELPKKQTTTAYEVLNASSIPQIDPTTQYDDGDDLPELTHDLAGFAKIAVRQYQQSYEYLQKHNAIVAPGAYDALFVEGWSAQSRGETNYAKQCIHQALLLQYCEKLGVNGIGPFFKKMIEHIQPAEQGFLKDVHDTYAHVVRRVEETKPEPTTSDRETIQLVPESDIADLAWFIPEGPPPEDLVLEGPGTEDLDVEEVREVLQTQWSIYQSLSNPVQEALQAHSLDRLNKAMLDMTVEEAEALVGKLQSSAMLRFSAAGMQNGSKAEDHIDHMGASASKDSEDRVVKATER</sequence>
<evidence type="ECO:0000256" key="3">
    <source>
        <dbReference type="ARBA" id="ARBA00022490"/>
    </source>
</evidence>